<keyword evidence="3" id="KW-1185">Reference proteome</keyword>
<organism evidence="2 3">
    <name type="scientific">Hirundo rustica rustica</name>
    <dbReference type="NCBI Taxonomy" id="333673"/>
    <lineage>
        <taxon>Eukaryota</taxon>
        <taxon>Metazoa</taxon>
        <taxon>Chordata</taxon>
        <taxon>Craniata</taxon>
        <taxon>Vertebrata</taxon>
        <taxon>Euteleostomi</taxon>
        <taxon>Archelosauria</taxon>
        <taxon>Archosauria</taxon>
        <taxon>Dinosauria</taxon>
        <taxon>Saurischia</taxon>
        <taxon>Theropoda</taxon>
        <taxon>Coelurosauria</taxon>
        <taxon>Aves</taxon>
        <taxon>Neognathae</taxon>
        <taxon>Neoaves</taxon>
        <taxon>Telluraves</taxon>
        <taxon>Australaves</taxon>
        <taxon>Passeriformes</taxon>
        <taxon>Sylvioidea</taxon>
        <taxon>Hirundinidae</taxon>
        <taxon>Hirundo</taxon>
    </lineage>
</organism>
<dbReference type="Proteomes" id="UP000269221">
    <property type="component" value="Unassembled WGS sequence"/>
</dbReference>
<evidence type="ECO:0000313" key="2">
    <source>
        <dbReference type="EMBL" id="RMB98888.1"/>
    </source>
</evidence>
<protein>
    <submittedName>
        <fullName evidence="2">Uncharacterized protein</fullName>
    </submittedName>
</protein>
<dbReference type="AlphaFoldDB" id="A0A3M0JDE7"/>
<comment type="caution">
    <text evidence="2">The sequence shown here is derived from an EMBL/GenBank/DDBJ whole genome shotgun (WGS) entry which is preliminary data.</text>
</comment>
<evidence type="ECO:0000313" key="3">
    <source>
        <dbReference type="Proteomes" id="UP000269221"/>
    </source>
</evidence>
<gene>
    <name evidence="2" type="ORF">DUI87_24432</name>
</gene>
<sequence length="141" mass="15957">MVLEEDGAPQVTAEQPLQPGYVPSREDRMSPGLGTSAHLDMRQYQLWDAHQVLSDCCLFWNSPQHTWILADTQRGLKALKDHSICVYLRSLAGRREYPGWEKECQEGGLVLPAGDSPVPSWSLQLVKDRSRAEEYLHQSLP</sequence>
<name>A0A3M0JDE7_HIRRU</name>
<accession>A0A3M0JDE7</accession>
<reference evidence="2 3" key="1">
    <citation type="submission" date="2018-07" db="EMBL/GenBank/DDBJ databases">
        <title>A high quality draft genome assembly of the barn swallow (H. rustica rustica).</title>
        <authorList>
            <person name="Formenti G."/>
            <person name="Chiara M."/>
            <person name="Poveda L."/>
            <person name="Francoijs K.-J."/>
            <person name="Bonisoli-Alquati A."/>
            <person name="Canova L."/>
            <person name="Gianfranceschi L."/>
            <person name="Horner D.S."/>
            <person name="Saino N."/>
        </authorList>
    </citation>
    <scope>NUCLEOTIDE SEQUENCE [LARGE SCALE GENOMIC DNA]</scope>
    <source>
        <strain evidence="2">Chelidonia</strain>
        <tissue evidence="2">Blood</tissue>
    </source>
</reference>
<dbReference type="EMBL" id="QRBI01000151">
    <property type="protein sequence ID" value="RMB98888.1"/>
    <property type="molecule type" value="Genomic_DNA"/>
</dbReference>
<evidence type="ECO:0000256" key="1">
    <source>
        <dbReference type="SAM" id="MobiDB-lite"/>
    </source>
</evidence>
<proteinExistence type="predicted"/>
<feature type="region of interest" description="Disordered" evidence="1">
    <location>
        <begin position="1"/>
        <end position="30"/>
    </location>
</feature>